<feature type="region of interest" description="Disordered" evidence="1">
    <location>
        <begin position="168"/>
        <end position="225"/>
    </location>
</feature>
<feature type="compositionally biased region" description="Polar residues" evidence="1">
    <location>
        <begin position="129"/>
        <end position="153"/>
    </location>
</feature>
<proteinExistence type="predicted"/>
<evidence type="ECO:0000313" key="2">
    <source>
        <dbReference type="EMBL" id="CAI2383323.1"/>
    </source>
</evidence>
<feature type="compositionally biased region" description="Low complexity" evidence="1">
    <location>
        <begin position="400"/>
        <end position="410"/>
    </location>
</feature>
<feature type="compositionally biased region" description="Basic and acidic residues" evidence="1">
    <location>
        <begin position="275"/>
        <end position="305"/>
    </location>
</feature>
<comment type="caution">
    <text evidence="2">The sequence shown here is derived from an EMBL/GenBank/DDBJ whole genome shotgun (WGS) entry which is preliminary data.</text>
</comment>
<feature type="compositionally biased region" description="Polar residues" evidence="1">
    <location>
        <begin position="1"/>
        <end position="26"/>
    </location>
</feature>
<reference evidence="2" key="1">
    <citation type="submission" date="2023-07" db="EMBL/GenBank/DDBJ databases">
        <authorList>
            <consortium name="AG Swart"/>
            <person name="Singh M."/>
            <person name="Singh A."/>
            <person name="Seah K."/>
            <person name="Emmerich C."/>
        </authorList>
    </citation>
    <scope>NUCLEOTIDE SEQUENCE</scope>
    <source>
        <strain evidence="2">DP1</strain>
    </source>
</reference>
<dbReference type="EMBL" id="CAMPGE010025582">
    <property type="protein sequence ID" value="CAI2383323.1"/>
    <property type="molecule type" value="Genomic_DNA"/>
</dbReference>
<feature type="compositionally biased region" description="Basic residues" evidence="1">
    <location>
        <begin position="327"/>
        <end position="338"/>
    </location>
</feature>
<evidence type="ECO:0000313" key="3">
    <source>
        <dbReference type="Proteomes" id="UP001295684"/>
    </source>
</evidence>
<sequence>MESNHHMLNNPKKTGSQGALSLSEGQFNRKRNSKSQVFETSGKNCLLLDSKYEHEKRGNYPHKLNSRDHGKKGTCSGLEMLRMSYLKGISEDEIRGSRCVVGDKKVKKKMINAIHARKNSNFEHDDCLDTSQTRSKSEMTTKTGNSRRIQKGSSKNVKLYPTMRRTARYTTEKMKPLKLHRKSKNKRSYGQFRTVEMALQNSEKRRKGDLDSSVEPNSKKSQKEELLNIITEDEEELRQSEEAFFPSLSKVTNFRSFEDDNNKPKDTSYSSSENAEDKSSTSDDKIDTESERNKYSDDIKKHDKMTFSPSRLSKNTNWIFNLPSNVRKKRSDVRKKKEKTPDVRKSKKELEIVKEDVHKPQKSAKLANFRVNNKRDLRISKDVKSKTSTVALKPRNKVGNSNSRDSSQDQNEGHLKKNIKMIFKHPEKNMFKNMNIKSRQKAPLSKAISHKIYANMDQNQQDIDFTVGKSDNIPAGRNSHKMQSSTQQNFKPKMGKEEIFQLLYSKDYSRESKYKRIPERRSSNDSRILPDLNLNTLVNKQLGSKLEKKMGKSNHAFMKTGSQGMIKPPHKKQSYDLSKLAMIQKTNTTPIISPKEYLRMLNSSKKSSDGLLSISERGIFGTLMKKAQEEKKKTLQDNLAKLSTTNR</sequence>
<gene>
    <name evidence="2" type="ORF">ECRASSUSDP1_LOCUS24822</name>
</gene>
<dbReference type="AlphaFoldDB" id="A0AAD1Y184"/>
<feature type="region of interest" description="Disordered" evidence="1">
    <location>
        <begin position="255"/>
        <end position="311"/>
    </location>
</feature>
<feature type="region of interest" description="Disordered" evidence="1">
    <location>
        <begin position="124"/>
        <end position="153"/>
    </location>
</feature>
<feature type="region of interest" description="Disordered" evidence="1">
    <location>
        <begin position="327"/>
        <end position="346"/>
    </location>
</feature>
<dbReference type="Proteomes" id="UP001295684">
    <property type="component" value="Unassembled WGS sequence"/>
</dbReference>
<organism evidence="2 3">
    <name type="scientific">Euplotes crassus</name>
    <dbReference type="NCBI Taxonomy" id="5936"/>
    <lineage>
        <taxon>Eukaryota</taxon>
        <taxon>Sar</taxon>
        <taxon>Alveolata</taxon>
        <taxon>Ciliophora</taxon>
        <taxon>Intramacronucleata</taxon>
        <taxon>Spirotrichea</taxon>
        <taxon>Hypotrichia</taxon>
        <taxon>Euplotida</taxon>
        <taxon>Euplotidae</taxon>
        <taxon>Moneuplotes</taxon>
    </lineage>
</organism>
<feature type="compositionally biased region" description="Basic and acidic residues" evidence="1">
    <location>
        <begin position="256"/>
        <end position="266"/>
    </location>
</feature>
<evidence type="ECO:0000256" key="1">
    <source>
        <dbReference type="SAM" id="MobiDB-lite"/>
    </source>
</evidence>
<feature type="region of interest" description="Disordered" evidence="1">
    <location>
        <begin position="377"/>
        <end position="416"/>
    </location>
</feature>
<protein>
    <submittedName>
        <fullName evidence="2">Uncharacterized protein</fullName>
    </submittedName>
</protein>
<feature type="region of interest" description="Disordered" evidence="1">
    <location>
        <begin position="1"/>
        <end position="38"/>
    </location>
</feature>
<name>A0AAD1Y184_EUPCR</name>
<keyword evidence="3" id="KW-1185">Reference proteome</keyword>
<feature type="compositionally biased region" description="Basic residues" evidence="1">
    <location>
        <begin position="176"/>
        <end position="187"/>
    </location>
</feature>
<accession>A0AAD1Y184</accession>